<name>A0A0B1SD62_OESDE</name>
<keyword evidence="3" id="KW-1185">Reference proteome</keyword>
<feature type="compositionally biased region" description="Polar residues" evidence="1">
    <location>
        <begin position="59"/>
        <end position="92"/>
    </location>
</feature>
<reference evidence="2 3" key="1">
    <citation type="submission" date="2014-03" db="EMBL/GenBank/DDBJ databases">
        <title>Draft genome of the hookworm Oesophagostomum dentatum.</title>
        <authorList>
            <person name="Mitreva M."/>
        </authorList>
    </citation>
    <scope>NUCLEOTIDE SEQUENCE [LARGE SCALE GENOMIC DNA]</scope>
    <source>
        <strain evidence="2 3">OD-Hann</strain>
    </source>
</reference>
<dbReference type="AlphaFoldDB" id="A0A0B1SD62"/>
<evidence type="ECO:0000256" key="1">
    <source>
        <dbReference type="SAM" id="MobiDB-lite"/>
    </source>
</evidence>
<feature type="region of interest" description="Disordered" evidence="1">
    <location>
        <begin position="36"/>
        <end position="159"/>
    </location>
</feature>
<evidence type="ECO:0000313" key="2">
    <source>
        <dbReference type="EMBL" id="KHJ83228.1"/>
    </source>
</evidence>
<organism evidence="2 3">
    <name type="scientific">Oesophagostomum dentatum</name>
    <name type="common">Nodular worm</name>
    <dbReference type="NCBI Taxonomy" id="61180"/>
    <lineage>
        <taxon>Eukaryota</taxon>
        <taxon>Metazoa</taxon>
        <taxon>Ecdysozoa</taxon>
        <taxon>Nematoda</taxon>
        <taxon>Chromadorea</taxon>
        <taxon>Rhabditida</taxon>
        <taxon>Rhabditina</taxon>
        <taxon>Rhabditomorpha</taxon>
        <taxon>Strongyloidea</taxon>
        <taxon>Strongylidae</taxon>
        <taxon>Oesophagostomum</taxon>
    </lineage>
</organism>
<feature type="region of interest" description="Disordered" evidence="1">
    <location>
        <begin position="1"/>
        <end position="23"/>
    </location>
</feature>
<dbReference type="EMBL" id="KN574460">
    <property type="protein sequence ID" value="KHJ83228.1"/>
    <property type="molecule type" value="Genomic_DNA"/>
</dbReference>
<feature type="non-terminal residue" evidence="2">
    <location>
        <position position="1"/>
    </location>
</feature>
<feature type="region of interest" description="Disordered" evidence="1">
    <location>
        <begin position="239"/>
        <end position="270"/>
    </location>
</feature>
<proteinExistence type="predicted"/>
<dbReference type="Proteomes" id="UP000053660">
    <property type="component" value="Unassembled WGS sequence"/>
</dbReference>
<protein>
    <submittedName>
        <fullName evidence="2">Uncharacterized protein</fullName>
    </submittedName>
</protein>
<sequence length="270" mass="28443">SPHHVFPARGPISSGPALGFAPPPVEYTRRVVEEDAPVQPSVIPDEITGDPNLDDSVRCTRSVSAASLGSELPNTSVGWQSNLDTATSSNRMSPVSPSDLPDSPTQCARMMDSKVPGDTSTPLSVKVRDASGAASSEPQSGLTASDTPTAIVDDQPTPTFPAFALPPPLPANNLVSAETAHPDAAYQDPIDDLYAAVDVACIDGADLLARSIEAELPQPSPRIATPKQQRRLADDRLLADMIEAAQPSPRRPRHSYSDSHHSPNGNLEPV</sequence>
<evidence type="ECO:0000313" key="3">
    <source>
        <dbReference type="Proteomes" id="UP000053660"/>
    </source>
</evidence>
<dbReference type="OrthoDB" id="5918429at2759"/>
<accession>A0A0B1SD62</accession>
<feature type="compositionally biased region" description="Polar residues" evidence="1">
    <location>
        <begin position="133"/>
        <end position="148"/>
    </location>
</feature>
<feature type="compositionally biased region" description="Low complexity" evidence="1">
    <location>
        <begin position="93"/>
        <end position="104"/>
    </location>
</feature>
<gene>
    <name evidence="2" type="ORF">OESDEN_17075</name>
</gene>